<keyword evidence="2" id="KW-1185">Reference proteome</keyword>
<accession>A0AAE0VIU6</accession>
<dbReference type="Proteomes" id="UP001195483">
    <property type="component" value="Unassembled WGS sequence"/>
</dbReference>
<sequence length="256" mass="28822">MSYYTKFGTLLEDLSTKRFKGDLSKYATLDRLKNEINNLLNLTSVDPDEVVIFQDKEGRLKTSNVKLSDVVVRNTAAIANNIVTFNNLGNIQDSGRSVNDFVKKDGDVFSGNIVMKQNKITDLGNPTEDGDAVTKKYVNDWDASIINEITALKNNFTSHVNTFSSFRRSINKIRDEFFGNPSNVDITLANINTKLNDIISGIPNIVEKTNMIKIPHKQIKNIVYTVASGSSTWTRQNNSIKYTAEVTEDKQREDNR</sequence>
<dbReference type="AlphaFoldDB" id="A0AAE0VIU6"/>
<dbReference type="EMBL" id="JAEAOA010000859">
    <property type="protein sequence ID" value="KAK3579928.1"/>
    <property type="molecule type" value="Genomic_DNA"/>
</dbReference>
<evidence type="ECO:0000313" key="1">
    <source>
        <dbReference type="EMBL" id="KAK3579928.1"/>
    </source>
</evidence>
<proteinExistence type="predicted"/>
<reference evidence="1" key="2">
    <citation type="journal article" date="2021" name="Genome Biol. Evol.">
        <title>Developing a high-quality reference genome for a parasitic bivalve with doubly uniparental inheritance (Bivalvia: Unionida).</title>
        <authorList>
            <person name="Smith C.H."/>
        </authorList>
    </citation>
    <scope>NUCLEOTIDE SEQUENCE</scope>
    <source>
        <strain evidence="1">CHS0354</strain>
        <tissue evidence="1">Mantle</tissue>
    </source>
</reference>
<reference evidence="1" key="1">
    <citation type="journal article" date="2021" name="Genome Biol. Evol.">
        <title>A High-Quality Reference Genome for a Parasitic Bivalve with Doubly Uniparental Inheritance (Bivalvia: Unionida).</title>
        <authorList>
            <person name="Smith C.H."/>
        </authorList>
    </citation>
    <scope>NUCLEOTIDE SEQUENCE</scope>
    <source>
        <strain evidence="1">CHS0354</strain>
    </source>
</reference>
<comment type="caution">
    <text evidence="1">The sequence shown here is derived from an EMBL/GenBank/DDBJ whole genome shotgun (WGS) entry which is preliminary data.</text>
</comment>
<reference evidence="1" key="3">
    <citation type="submission" date="2023-05" db="EMBL/GenBank/DDBJ databases">
        <authorList>
            <person name="Smith C.H."/>
        </authorList>
    </citation>
    <scope>NUCLEOTIDE SEQUENCE</scope>
    <source>
        <strain evidence="1">CHS0354</strain>
        <tissue evidence="1">Mantle</tissue>
    </source>
</reference>
<evidence type="ECO:0000313" key="2">
    <source>
        <dbReference type="Proteomes" id="UP001195483"/>
    </source>
</evidence>
<organism evidence="1 2">
    <name type="scientific">Potamilus streckersoni</name>
    <dbReference type="NCBI Taxonomy" id="2493646"/>
    <lineage>
        <taxon>Eukaryota</taxon>
        <taxon>Metazoa</taxon>
        <taxon>Spiralia</taxon>
        <taxon>Lophotrochozoa</taxon>
        <taxon>Mollusca</taxon>
        <taxon>Bivalvia</taxon>
        <taxon>Autobranchia</taxon>
        <taxon>Heteroconchia</taxon>
        <taxon>Palaeoheterodonta</taxon>
        <taxon>Unionida</taxon>
        <taxon>Unionoidea</taxon>
        <taxon>Unionidae</taxon>
        <taxon>Ambleminae</taxon>
        <taxon>Lampsilini</taxon>
        <taxon>Potamilus</taxon>
    </lineage>
</organism>
<gene>
    <name evidence="1" type="ORF">CHS0354_014039</name>
</gene>
<name>A0AAE0VIU6_9BIVA</name>
<protein>
    <submittedName>
        <fullName evidence="1">Uncharacterized protein</fullName>
    </submittedName>
</protein>